<feature type="disulfide bond" evidence="27">
    <location>
        <begin position="1155"/>
        <end position="1167"/>
    </location>
</feature>
<dbReference type="InterPro" id="IPR050310">
    <property type="entry name" value="VPS10-sortilin"/>
</dbReference>
<dbReference type="InterPro" id="IPR023415">
    <property type="entry name" value="LDLR_class-A_CS"/>
</dbReference>
<evidence type="ECO:0000256" key="13">
    <source>
        <dbReference type="ARBA" id="ARBA00022583"/>
    </source>
</evidence>
<keyword evidence="29" id="KW-0732">Signal</keyword>
<feature type="disulfide bond" evidence="27">
    <location>
        <begin position="1072"/>
        <end position="1084"/>
    </location>
</feature>
<evidence type="ECO:0000256" key="18">
    <source>
        <dbReference type="ARBA" id="ARBA00022989"/>
    </source>
</evidence>
<feature type="disulfide bond" evidence="27">
    <location>
        <begin position="1351"/>
        <end position="1366"/>
    </location>
</feature>
<keyword evidence="14" id="KW-0812">Transmembrane</keyword>
<feature type="disulfide bond" evidence="27">
    <location>
        <begin position="1118"/>
        <end position="1136"/>
    </location>
</feature>
<keyword evidence="10" id="KW-0813">Transport</keyword>
<dbReference type="InterPro" id="IPR000033">
    <property type="entry name" value="LDLR_classB_rpt"/>
</dbReference>
<dbReference type="EMBL" id="PZQS01000007">
    <property type="protein sequence ID" value="PVD26994.1"/>
    <property type="molecule type" value="Genomic_DNA"/>
</dbReference>
<keyword evidence="22" id="KW-0675">Receptor</keyword>
<feature type="disulfide bond" evidence="27">
    <location>
        <begin position="1332"/>
        <end position="1344"/>
    </location>
</feature>
<evidence type="ECO:0000256" key="25">
    <source>
        <dbReference type="ARBA" id="ARBA00029896"/>
    </source>
</evidence>
<evidence type="ECO:0000256" key="6">
    <source>
        <dbReference type="ARBA" id="ARBA00004480"/>
    </source>
</evidence>
<dbReference type="SUPFAM" id="SSF110296">
    <property type="entry name" value="Oligoxyloglucan reducing end-specific cellobiohydrolase"/>
    <property type="match status" value="1"/>
</dbReference>
<feature type="disulfide bond" evidence="27">
    <location>
        <begin position="1437"/>
        <end position="1452"/>
    </location>
</feature>
<dbReference type="FunFam" id="4.10.400.10:FF:000011">
    <property type="entry name" value="Low-density lipoprotein receptor-related protein 1"/>
    <property type="match status" value="2"/>
</dbReference>
<feature type="disulfide bond" evidence="27">
    <location>
        <begin position="1396"/>
        <end position="1411"/>
    </location>
</feature>
<dbReference type="InterPro" id="IPR006581">
    <property type="entry name" value="VPS10"/>
</dbReference>
<evidence type="ECO:0000256" key="23">
    <source>
        <dbReference type="ARBA" id="ARBA00023180"/>
    </source>
</evidence>
<sequence length="1863" mass="207348">MGRRAAAAVFLLLCLCSNAQGKLRRFGAASKTLHVSHSGAYQEWDEKFVVIQADADFQETDEVQELLKRYRRDTKPADNVRSTVAPLNDTHTMLIVHWAGDNSNVIIALAKSAGIHGSPNSSVFVSRDYGASFTSITDQFAGASSIDKYFNSDLLNSHYVFTDVNRRCIFTTRDYARNIVSKCNLPFKPAVVSLSPSNADHILAFDPGSFFPDLYLSTDFGQSWRVIRHNVKAFFWGVDPYDAPNTLYVEEKRGYGGNIVLRSSTYFSDNLENVVIQGVEDFEVREEYMFATKKVHLFGSLQSSTYQFWVSYNRSEFINAMFPGRADNHTDYFVADASEDQVMVCVTHGNLNTSLYISDVLGSRFSLSLENIVYFSPTGANSDTWLSFYASESFADIHKVAGLRGIYIASQLVQDKKLSVENQRSLITYDKGGQWELLNAPTDRQLVNCTKARNCSLHVSQEFQRLYPGSLAQPLLSRESAPGILIASGSVGSSLLSEMNIFVSSDAGYSWHQVLDGSYLYAMADHGGILVAVQQFQPTDTIYYSVNEGQTWAQHKFVNNSIRVYGLLTEPGERTTIFSLFGSYTGAHSWILVQINMSAVLGSPCRKEDYKNWTLSENNPDAGCLLGRKVVYRRRIAHAVCYNGEDFVRFKELQNCLCTRNDFEWQNSKTSECVPDAEAGKVDGVPYPCPPGTYYQHSRGYRRVPGDTCTGGNETLYAPVQYSCPVQALRIFAGSTERQILAVDLDSFTVTTIFTLPAGQIGYISAVAFDYQNNTVYWGMYEPAKIESLNLNISSTREVTTVTQGHMQQISSLAFDWTSAHLYWTDQEKGTIEVVSTNGLFRRNLISSNSLVRRPAHLVVDPPHGQMYWLELTVGRQSLMRAWMDGTHIEVFGPHPLLNMPQGLTLDLSTERLYWTQGVDNHVRSINLAGTDAQDLVAPAMSLHSPGPVSTYKNSLYWVNNRDRNLVIAGKHSGVAWFQMTFNYTVVDMKTVSHTSQQAQSACSPGHPRCSQLCLPKPHATDSTKVNRTCLCGDGFQTLQRQNSSDQQCVCGSNERMTIHGDCEVTNSTSTCRADQFKCNNQRCIPSHWKCDREDDCGDTSDELDCPFYECPNGTFKCANGRCIPSRWHCDFDNDCRDEEGGTGSDERNCSRPNCTPGQFRCANQRCIPEAWKCDFDNDCHDNSDEMNCTSECTTCQIWEHICGNGRCISPSSVCNGINDCSDNSDERNCSTTCNSMQFKCANGSRCIYKSWRCDGDVDCADGSDEKNCNTTTTTPVTTVPPFNASCLSNQFRCEMGFCIDDSLICDGADDCGDASDERSCDYEHSTTMRPCKQGQYPCDSGQCISQGQHCDGQIQCIDGSDERLCDDINTCASDQFRCNTTSTEQRHCIWDSWLCDGERDCPFGEDEEGCIDVLPCNSNAFQCVESGECISISQRCNGVNECDDMSDEKGCLSNQCEQLTVSKEECCAAGCAYLTCDADRVYGCFNKTRTFGNTCSVSQSSCSQVPSGGATVNVTYFYKCPFIDRSVHMMLLCDTLKGCSDCPGFKSNVSLRVIKTTNISAQIMWQGGDAGDDFMVSYIETSAPTVWQNGSTTNKYFYALSGLKPYTSYTLAVYIKRGNNVLYPSDALEFWTDVGKPSQPRFLEAYLLDETSIQLTWQPPKQPNGENIQYLVTVQDLTTGIMWEKQLAKITMVTEVSFSHTYCITNSALSLSAEEVKDTSVKLIWNSVDHAERYIVTANLQYQDLDGLCPGTSVTFSVKAESGNHRSLPSNLVYLTTNGNTPAVVQNLSVVLVGGGAQLRFVRPKNAAEMDYIVYYDSSSDLSSSDFFEHAVKLQVPKGRNNMTIGSLHACSWYRFRIGTTP</sequence>
<comment type="caution">
    <text evidence="27">Lacks conserved residue(s) required for the propagation of feature annotation.</text>
</comment>
<evidence type="ECO:0000256" key="17">
    <source>
        <dbReference type="ARBA" id="ARBA00022824"/>
    </source>
</evidence>
<dbReference type="OrthoDB" id="443634at2759"/>
<feature type="disulfide bond" evidence="27">
    <location>
        <begin position="1203"/>
        <end position="1221"/>
    </location>
</feature>
<evidence type="ECO:0000256" key="15">
    <source>
        <dbReference type="ARBA" id="ARBA00022737"/>
    </source>
</evidence>
<keyword evidence="24" id="KW-0968">Cytoplasmic vesicle</keyword>
<dbReference type="InterPro" id="IPR036116">
    <property type="entry name" value="FN3_sf"/>
</dbReference>
<evidence type="ECO:0000256" key="28">
    <source>
        <dbReference type="PROSITE-ProRule" id="PRU00461"/>
    </source>
</evidence>
<feature type="disulfide bond" evidence="27">
    <location>
        <begin position="1174"/>
        <end position="1189"/>
    </location>
</feature>
<dbReference type="GO" id="GO:0031901">
    <property type="term" value="C:early endosome membrane"/>
    <property type="evidence" value="ECO:0007669"/>
    <property type="project" value="UniProtKB-SubCell"/>
</dbReference>
<evidence type="ECO:0000256" key="20">
    <source>
        <dbReference type="ARBA" id="ARBA00023136"/>
    </source>
</evidence>
<dbReference type="GO" id="GO:0030658">
    <property type="term" value="C:transport vesicle membrane"/>
    <property type="evidence" value="ECO:0007669"/>
    <property type="project" value="UniProtKB-SubCell"/>
</dbReference>
<dbReference type="Gene3D" id="4.10.400.10">
    <property type="entry name" value="Low-density Lipoprotein Receptor"/>
    <property type="match status" value="9"/>
</dbReference>
<accession>A0A2T7P0P7</accession>
<dbReference type="SMART" id="SM00192">
    <property type="entry name" value="LDLa"/>
    <property type="match status" value="9"/>
</dbReference>
<evidence type="ECO:0000256" key="14">
    <source>
        <dbReference type="ARBA" id="ARBA00022692"/>
    </source>
</evidence>
<evidence type="ECO:0000259" key="30">
    <source>
        <dbReference type="PROSITE" id="PS50853"/>
    </source>
</evidence>
<evidence type="ECO:0000256" key="8">
    <source>
        <dbReference type="ARBA" id="ARBA00007041"/>
    </source>
</evidence>
<dbReference type="GO" id="GO:0055038">
    <property type="term" value="C:recycling endosome membrane"/>
    <property type="evidence" value="ECO:0007669"/>
    <property type="project" value="UniProtKB-SubCell"/>
</dbReference>
<comment type="caution">
    <text evidence="31">The sequence shown here is derived from an EMBL/GenBank/DDBJ whole genome shotgun (WGS) entry which is preliminary data.</text>
</comment>
<keyword evidence="12" id="KW-0245">EGF-like domain</keyword>
<proteinExistence type="inferred from homology"/>
<evidence type="ECO:0000256" key="24">
    <source>
        <dbReference type="ARBA" id="ARBA00023329"/>
    </source>
</evidence>
<name>A0A2T7P0P7_POMCA</name>
<protein>
    <recommendedName>
        <fullName evidence="9">Sortilin-related receptor</fullName>
    </recommendedName>
    <alternativeName>
        <fullName evidence="25">Low-density lipoprotein receptor relative with 11 ligand-binding repeats</fullName>
    </alternativeName>
    <alternativeName>
        <fullName evidence="26">Sorting protein-related receptor containing LDLR class A repeats</fullName>
    </alternativeName>
</protein>
<dbReference type="Gene3D" id="2.10.70.80">
    <property type="match status" value="1"/>
</dbReference>
<dbReference type="CDD" id="cd00112">
    <property type="entry name" value="LDLa"/>
    <property type="match status" value="9"/>
</dbReference>
<evidence type="ECO:0000256" key="5">
    <source>
        <dbReference type="ARBA" id="ARBA00004393"/>
    </source>
</evidence>
<feature type="disulfide bond" evidence="27">
    <location>
        <begin position="1162"/>
        <end position="1180"/>
    </location>
</feature>
<dbReference type="SUPFAM" id="SSF57424">
    <property type="entry name" value="LDL receptor-like module"/>
    <property type="match status" value="9"/>
</dbReference>
<dbReference type="Pfam" id="PF00057">
    <property type="entry name" value="Ldl_recept_a"/>
    <property type="match status" value="9"/>
</dbReference>
<keyword evidence="18" id="KW-1133">Transmembrane helix</keyword>
<dbReference type="PROSITE" id="PS51120">
    <property type="entry name" value="LDLRB"/>
    <property type="match status" value="1"/>
</dbReference>
<dbReference type="PROSITE" id="PS50068">
    <property type="entry name" value="LDLRA_2"/>
    <property type="match status" value="9"/>
</dbReference>
<keyword evidence="17" id="KW-0256">Endoplasmic reticulum</keyword>
<dbReference type="SMART" id="SM00602">
    <property type="entry name" value="VPS10"/>
    <property type="match status" value="1"/>
</dbReference>
<dbReference type="PANTHER" id="PTHR12106:SF27">
    <property type="entry name" value="SORTILIN-RELATED RECEPTOR"/>
    <property type="match status" value="1"/>
</dbReference>
<dbReference type="SUPFAM" id="SSF49265">
    <property type="entry name" value="Fibronectin type III"/>
    <property type="match status" value="2"/>
</dbReference>
<evidence type="ECO:0000256" key="22">
    <source>
        <dbReference type="ARBA" id="ARBA00023170"/>
    </source>
</evidence>
<keyword evidence="15" id="KW-0677">Repeat</keyword>
<dbReference type="InterPro" id="IPR013783">
    <property type="entry name" value="Ig-like_fold"/>
</dbReference>
<dbReference type="Gene3D" id="2.130.10.10">
    <property type="entry name" value="YVTN repeat-like/Quinoprotein amine dehydrogenase"/>
    <property type="match status" value="1"/>
</dbReference>
<evidence type="ECO:0000256" key="1">
    <source>
        <dbReference type="ARBA" id="ARBA00004115"/>
    </source>
</evidence>
<evidence type="ECO:0000256" key="19">
    <source>
        <dbReference type="ARBA" id="ARBA00023034"/>
    </source>
</evidence>
<dbReference type="PANTHER" id="PTHR12106">
    <property type="entry name" value="SORTILIN RELATED"/>
    <property type="match status" value="1"/>
</dbReference>
<dbReference type="PROSITE" id="PS01209">
    <property type="entry name" value="LDLRA_1"/>
    <property type="match status" value="6"/>
</dbReference>
<feature type="disulfide bond" evidence="27">
    <location>
        <begin position="1091"/>
        <end position="1106"/>
    </location>
</feature>
<evidence type="ECO:0000256" key="16">
    <source>
        <dbReference type="ARBA" id="ARBA00022753"/>
    </source>
</evidence>
<feature type="chain" id="PRO_5015451297" description="Sortilin-related receptor" evidence="29">
    <location>
        <begin position="22"/>
        <end position="1863"/>
    </location>
</feature>
<dbReference type="Pfam" id="PF15901">
    <property type="entry name" value="Sortilin_C"/>
    <property type="match status" value="1"/>
</dbReference>
<evidence type="ECO:0000313" key="31">
    <source>
        <dbReference type="EMBL" id="PVD26994.1"/>
    </source>
</evidence>
<reference evidence="31 32" key="1">
    <citation type="submission" date="2018-04" db="EMBL/GenBank/DDBJ databases">
        <title>The genome of golden apple snail Pomacea canaliculata provides insight into stress tolerance and invasive adaptation.</title>
        <authorList>
            <person name="Liu C."/>
            <person name="Liu B."/>
            <person name="Ren Y."/>
            <person name="Zhang Y."/>
            <person name="Wang H."/>
            <person name="Li S."/>
            <person name="Jiang F."/>
            <person name="Yin L."/>
            <person name="Zhang G."/>
            <person name="Qian W."/>
            <person name="Fan W."/>
        </authorList>
    </citation>
    <scope>NUCLEOTIDE SEQUENCE [LARGE SCALE GENOMIC DNA]</scope>
    <source>
        <strain evidence="31">SZHN2017</strain>
        <tissue evidence="31">Muscle</tissue>
    </source>
</reference>
<dbReference type="FunFam" id="4.10.400.10:FF:000045">
    <property type="entry name" value="Low-density lipoprotein receptor-related protein 2"/>
    <property type="match status" value="1"/>
</dbReference>
<dbReference type="Proteomes" id="UP000245119">
    <property type="component" value="Linkage Group LG7"/>
</dbReference>
<dbReference type="GO" id="GO:0005886">
    <property type="term" value="C:plasma membrane"/>
    <property type="evidence" value="ECO:0007669"/>
    <property type="project" value="UniProtKB-SubCell"/>
</dbReference>
<dbReference type="InterPro" id="IPR031777">
    <property type="entry name" value="Sortilin_C"/>
</dbReference>
<dbReference type="Pfam" id="PF00058">
    <property type="entry name" value="Ldl_recept_b"/>
    <property type="match status" value="1"/>
</dbReference>
<dbReference type="Gene3D" id="2.60.40.10">
    <property type="entry name" value="Immunoglobulins"/>
    <property type="match status" value="2"/>
</dbReference>
<dbReference type="STRING" id="400727.A0A2T7P0P7"/>
<feature type="domain" description="Fibronectin type-III" evidence="30">
    <location>
        <begin position="1640"/>
        <end position="1734"/>
    </location>
</feature>
<organism evidence="31 32">
    <name type="scientific">Pomacea canaliculata</name>
    <name type="common">Golden apple snail</name>
    <dbReference type="NCBI Taxonomy" id="400727"/>
    <lineage>
        <taxon>Eukaryota</taxon>
        <taxon>Metazoa</taxon>
        <taxon>Spiralia</taxon>
        <taxon>Lophotrochozoa</taxon>
        <taxon>Mollusca</taxon>
        <taxon>Gastropoda</taxon>
        <taxon>Caenogastropoda</taxon>
        <taxon>Architaenioglossa</taxon>
        <taxon>Ampullarioidea</taxon>
        <taxon>Ampullariidae</taxon>
        <taxon>Pomacea</taxon>
    </lineage>
</organism>
<feature type="domain" description="Fibronectin type-III" evidence="30">
    <location>
        <begin position="1548"/>
        <end position="1636"/>
    </location>
</feature>
<evidence type="ECO:0000256" key="21">
    <source>
        <dbReference type="ARBA" id="ARBA00023157"/>
    </source>
</evidence>
<feature type="repeat" description="LDL-receptor class B" evidence="28">
    <location>
        <begin position="820"/>
        <end position="864"/>
    </location>
</feature>
<keyword evidence="20" id="KW-0472">Membrane</keyword>
<dbReference type="SUPFAM" id="SSF63825">
    <property type="entry name" value="YWTD domain"/>
    <property type="match status" value="1"/>
</dbReference>
<keyword evidence="21 27" id="KW-1015">Disulfide bond</keyword>
<evidence type="ECO:0000256" key="11">
    <source>
        <dbReference type="ARBA" id="ARBA00022475"/>
    </source>
</evidence>
<dbReference type="GO" id="GO:0006897">
    <property type="term" value="P:endocytosis"/>
    <property type="evidence" value="ECO:0007669"/>
    <property type="project" value="UniProtKB-KW"/>
</dbReference>
<dbReference type="PRINTS" id="PR00261">
    <property type="entry name" value="LDLRECEPTOR"/>
</dbReference>
<feature type="disulfide bond" evidence="27">
    <location>
        <begin position="1287"/>
        <end position="1299"/>
    </location>
</feature>
<evidence type="ECO:0000256" key="29">
    <source>
        <dbReference type="SAM" id="SignalP"/>
    </source>
</evidence>
<feature type="disulfide bond" evidence="27">
    <location>
        <begin position="1079"/>
        <end position="1097"/>
    </location>
</feature>
<dbReference type="InterPro" id="IPR036055">
    <property type="entry name" value="LDL_receptor-like_sf"/>
</dbReference>
<dbReference type="CDD" id="cd00063">
    <property type="entry name" value="FN3"/>
    <property type="match status" value="2"/>
</dbReference>
<feature type="disulfide bond" evidence="27">
    <location>
        <begin position="1215"/>
        <end position="1230"/>
    </location>
</feature>
<feature type="disulfide bond" evidence="27">
    <location>
        <begin position="1254"/>
        <end position="1269"/>
    </location>
</feature>
<comment type="subcellular location">
    <subcellularLocation>
        <location evidence="4">Cell membrane</location>
        <topology evidence="4">Single-pass type I membrane protein</topology>
    </subcellularLocation>
    <subcellularLocation>
        <location evidence="3">Cytoplasmic vesicle</location>
        <location evidence="3">Secretory vesicle membrane</location>
        <topology evidence="3">Single-pass type I membrane protein</topology>
    </subcellularLocation>
    <subcellularLocation>
        <location evidence="2">Early endosome membrane</location>
        <topology evidence="2">Single-pass type I membrane protein</topology>
    </subcellularLocation>
    <subcellularLocation>
        <location evidence="1">Endoplasmic reticulum membrane</location>
        <topology evidence="1">Single-pass type I membrane protein</topology>
    </subcellularLocation>
    <subcellularLocation>
        <location evidence="7">Endosome</location>
        <location evidence="7">Multivesicular body membrane</location>
        <topology evidence="7">Single-pass type I membrane protein</topology>
    </subcellularLocation>
    <subcellularLocation>
        <location evidence="5">Golgi apparatus</location>
        <location evidence="5">trans-Golgi network membrane</location>
        <topology evidence="5">Single-pass type I membrane protein</topology>
    </subcellularLocation>
    <subcellularLocation>
        <location evidence="6">Recycling endosome membrane</location>
        <topology evidence="6">Single-pass type I membrane protein</topology>
    </subcellularLocation>
</comment>
<dbReference type="InterPro" id="IPR011042">
    <property type="entry name" value="6-blade_b-propeller_TolB-like"/>
</dbReference>
<evidence type="ECO:0000256" key="4">
    <source>
        <dbReference type="ARBA" id="ARBA00004251"/>
    </source>
</evidence>
<dbReference type="SMART" id="SM00135">
    <property type="entry name" value="LY"/>
    <property type="match status" value="4"/>
</dbReference>
<dbReference type="GO" id="GO:0005794">
    <property type="term" value="C:Golgi apparatus"/>
    <property type="evidence" value="ECO:0007669"/>
    <property type="project" value="UniProtKB-SubCell"/>
</dbReference>
<evidence type="ECO:0000256" key="2">
    <source>
        <dbReference type="ARBA" id="ARBA00004158"/>
    </source>
</evidence>
<keyword evidence="32" id="KW-1185">Reference proteome</keyword>
<keyword evidence="19" id="KW-0333">Golgi apparatus</keyword>
<dbReference type="GO" id="GO:0006892">
    <property type="term" value="P:post-Golgi vesicle-mediated transport"/>
    <property type="evidence" value="ECO:0007669"/>
    <property type="project" value="TreeGrafter"/>
</dbReference>
<feature type="disulfide bond" evidence="27">
    <location>
        <begin position="1196"/>
        <end position="1208"/>
    </location>
</feature>
<feature type="disulfide bond" evidence="27">
    <location>
        <begin position="1306"/>
        <end position="1321"/>
    </location>
</feature>
<dbReference type="Pfam" id="PF15902">
    <property type="entry name" value="Sortilin-Vps10"/>
    <property type="match status" value="1"/>
</dbReference>
<evidence type="ECO:0000256" key="27">
    <source>
        <dbReference type="PROSITE-ProRule" id="PRU00124"/>
    </source>
</evidence>
<dbReference type="Gene3D" id="2.120.10.30">
    <property type="entry name" value="TolB, C-terminal domain"/>
    <property type="match status" value="1"/>
</dbReference>
<feature type="disulfide bond" evidence="27">
    <location>
        <begin position="1339"/>
        <end position="1357"/>
    </location>
</feature>
<evidence type="ECO:0000256" key="3">
    <source>
        <dbReference type="ARBA" id="ARBA00004212"/>
    </source>
</evidence>
<comment type="similarity">
    <text evidence="8">Belongs to the VPS10-related sortilin family. SORL1 subfamily.</text>
</comment>
<evidence type="ECO:0000256" key="12">
    <source>
        <dbReference type="ARBA" id="ARBA00022536"/>
    </source>
</evidence>
<evidence type="ECO:0000313" key="32">
    <source>
        <dbReference type="Proteomes" id="UP000245119"/>
    </source>
</evidence>
<keyword evidence="16" id="KW-0967">Endosome</keyword>
<dbReference type="InterPro" id="IPR003961">
    <property type="entry name" value="FN3_dom"/>
</dbReference>
<dbReference type="GO" id="GO:0032585">
    <property type="term" value="C:multivesicular body membrane"/>
    <property type="evidence" value="ECO:0007669"/>
    <property type="project" value="UniProtKB-SubCell"/>
</dbReference>
<feature type="disulfide bond" evidence="27">
    <location>
        <begin position="1111"/>
        <end position="1123"/>
    </location>
</feature>
<dbReference type="InterPro" id="IPR031778">
    <property type="entry name" value="Sortilin_N"/>
</dbReference>
<feature type="signal peptide" evidence="29">
    <location>
        <begin position="1"/>
        <end position="21"/>
    </location>
</feature>
<dbReference type="SMART" id="SM00060">
    <property type="entry name" value="FN3"/>
    <property type="match status" value="3"/>
</dbReference>
<keyword evidence="23" id="KW-0325">Glycoprotein</keyword>
<dbReference type="InterPro" id="IPR002172">
    <property type="entry name" value="LDrepeatLR_classA_rpt"/>
</dbReference>
<dbReference type="GO" id="GO:0005789">
    <property type="term" value="C:endoplasmic reticulum membrane"/>
    <property type="evidence" value="ECO:0007669"/>
    <property type="project" value="UniProtKB-SubCell"/>
</dbReference>
<evidence type="ECO:0000256" key="7">
    <source>
        <dbReference type="ARBA" id="ARBA00004545"/>
    </source>
</evidence>
<feature type="disulfide bond" evidence="27">
    <location>
        <begin position="1294"/>
        <end position="1312"/>
    </location>
</feature>
<dbReference type="InterPro" id="IPR015943">
    <property type="entry name" value="WD40/YVTN_repeat-like_dom_sf"/>
</dbReference>
<gene>
    <name evidence="31" type="ORF">C0Q70_12143</name>
</gene>
<dbReference type="PROSITE" id="PS50853">
    <property type="entry name" value="FN3"/>
    <property type="match status" value="2"/>
</dbReference>
<evidence type="ECO:0000256" key="9">
    <source>
        <dbReference type="ARBA" id="ARBA00013467"/>
    </source>
</evidence>
<evidence type="ECO:0000256" key="10">
    <source>
        <dbReference type="ARBA" id="ARBA00022448"/>
    </source>
</evidence>
<evidence type="ECO:0000256" key="26">
    <source>
        <dbReference type="ARBA" id="ARBA00032450"/>
    </source>
</evidence>
<keyword evidence="11" id="KW-1003">Cell membrane</keyword>
<keyword evidence="13" id="KW-0254">Endocytosis</keyword>